<evidence type="ECO:0000313" key="2">
    <source>
        <dbReference type="EMBL" id="MFI9101966.1"/>
    </source>
</evidence>
<comment type="caution">
    <text evidence="2">The sequence shown here is derived from an EMBL/GenBank/DDBJ whole genome shotgun (WGS) entry which is preliminary data.</text>
</comment>
<proteinExistence type="predicted"/>
<dbReference type="RefSeq" id="WP_399649016.1">
    <property type="nucleotide sequence ID" value="NZ_JBITYG010000004.1"/>
</dbReference>
<protein>
    <submittedName>
        <fullName evidence="2">GNAT family N-acetyltransferase</fullName>
        <ecNumber evidence="2">2.3.-.-</ecNumber>
    </submittedName>
</protein>
<dbReference type="SUPFAM" id="SSF55729">
    <property type="entry name" value="Acyl-CoA N-acyltransferases (Nat)"/>
    <property type="match status" value="1"/>
</dbReference>
<feature type="domain" description="N-acetyltransferase" evidence="1">
    <location>
        <begin position="85"/>
        <end position="210"/>
    </location>
</feature>
<keyword evidence="2" id="KW-0012">Acyltransferase</keyword>
<keyword evidence="2" id="KW-0808">Transferase</keyword>
<evidence type="ECO:0000313" key="3">
    <source>
        <dbReference type="Proteomes" id="UP001614394"/>
    </source>
</evidence>
<dbReference type="GO" id="GO:0016746">
    <property type="term" value="F:acyltransferase activity"/>
    <property type="evidence" value="ECO:0007669"/>
    <property type="project" value="UniProtKB-KW"/>
</dbReference>
<evidence type="ECO:0000259" key="1">
    <source>
        <dbReference type="PROSITE" id="PS51186"/>
    </source>
</evidence>
<dbReference type="InterPro" id="IPR000182">
    <property type="entry name" value="GNAT_dom"/>
</dbReference>
<dbReference type="InterPro" id="IPR016181">
    <property type="entry name" value="Acyl_CoA_acyltransferase"/>
</dbReference>
<dbReference type="PROSITE" id="PS51186">
    <property type="entry name" value="GNAT"/>
    <property type="match status" value="1"/>
</dbReference>
<organism evidence="2 3">
    <name type="scientific">Streptomyces fildesensis</name>
    <dbReference type="NCBI Taxonomy" id="375757"/>
    <lineage>
        <taxon>Bacteria</taxon>
        <taxon>Bacillati</taxon>
        <taxon>Actinomycetota</taxon>
        <taxon>Actinomycetes</taxon>
        <taxon>Kitasatosporales</taxon>
        <taxon>Streptomycetaceae</taxon>
        <taxon>Streptomyces</taxon>
    </lineage>
</organism>
<dbReference type="EMBL" id="JBITYG010000004">
    <property type="protein sequence ID" value="MFI9101966.1"/>
    <property type="molecule type" value="Genomic_DNA"/>
</dbReference>
<dbReference type="Gene3D" id="3.40.630.30">
    <property type="match status" value="1"/>
</dbReference>
<gene>
    <name evidence="2" type="ORF">ACIGXA_15730</name>
</gene>
<dbReference type="Pfam" id="PF00583">
    <property type="entry name" value="Acetyltransf_1"/>
    <property type="match status" value="1"/>
</dbReference>
<dbReference type="EC" id="2.3.-.-" evidence="2"/>
<accession>A0ABW8C9B8</accession>
<reference evidence="2 3" key="1">
    <citation type="submission" date="2024-10" db="EMBL/GenBank/DDBJ databases">
        <title>The Natural Products Discovery Center: Release of the First 8490 Sequenced Strains for Exploring Actinobacteria Biosynthetic Diversity.</title>
        <authorList>
            <person name="Kalkreuter E."/>
            <person name="Kautsar S.A."/>
            <person name="Yang D."/>
            <person name="Bader C.D."/>
            <person name="Teijaro C.N."/>
            <person name="Fluegel L."/>
            <person name="Davis C.M."/>
            <person name="Simpson J.R."/>
            <person name="Lauterbach L."/>
            <person name="Steele A.D."/>
            <person name="Gui C."/>
            <person name="Meng S."/>
            <person name="Li G."/>
            <person name="Viehrig K."/>
            <person name="Ye F."/>
            <person name="Su P."/>
            <person name="Kiefer A.F."/>
            <person name="Nichols A."/>
            <person name="Cepeda A.J."/>
            <person name="Yan W."/>
            <person name="Fan B."/>
            <person name="Jiang Y."/>
            <person name="Adhikari A."/>
            <person name="Zheng C.-J."/>
            <person name="Schuster L."/>
            <person name="Cowan T.M."/>
            <person name="Smanski M.J."/>
            <person name="Chevrette M.G."/>
            <person name="De Carvalho L.P.S."/>
            <person name="Shen B."/>
        </authorList>
    </citation>
    <scope>NUCLEOTIDE SEQUENCE [LARGE SCALE GENOMIC DNA]</scope>
    <source>
        <strain evidence="2 3">NPDC053399</strain>
    </source>
</reference>
<sequence>MSLPRILADVEKGVLPAPDGGVTMVPQPSERDAGVFSFSAHAVVFTDTDPDWMRGLLTPGDLAAPLSPAFLDALGRRVGRRVENIDMMVLAQPLPGPPDLRLEPTTDRAHPRIVRALRRRDDVRAWTTPGGTVLIGRGVGGRWEAALEVDPGARGTGLGRRLARAARHLVPDGRPLWAQIAPGNAASVRAFLAAGYVPVGAEALLITAHG</sequence>
<dbReference type="Proteomes" id="UP001614394">
    <property type="component" value="Unassembled WGS sequence"/>
</dbReference>
<name>A0ABW8C9B8_9ACTN</name>
<keyword evidence="3" id="KW-1185">Reference proteome</keyword>